<dbReference type="STRING" id="1123282.SAMN02745823_02456"/>
<keyword evidence="4" id="KW-0411">Iron-sulfur</keyword>
<protein>
    <submittedName>
        <fullName evidence="6">Zn-finger domain of CDGSH type-containing protein</fullName>
    </submittedName>
</protein>
<organism evidence="6 7">
    <name type="scientific">Sporobacter termitidis DSM 10068</name>
    <dbReference type="NCBI Taxonomy" id="1123282"/>
    <lineage>
        <taxon>Bacteria</taxon>
        <taxon>Bacillati</taxon>
        <taxon>Bacillota</taxon>
        <taxon>Clostridia</taxon>
        <taxon>Eubacteriales</taxon>
        <taxon>Oscillospiraceae</taxon>
        <taxon>Sporobacter</taxon>
    </lineage>
</organism>
<dbReference type="EMBL" id="FQXV01000008">
    <property type="protein sequence ID" value="SHI10531.1"/>
    <property type="molecule type" value="Genomic_DNA"/>
</dbReference>
<evidence type="ECO:0000313" key="6">
    <source>
        <dbReference type="EMBL" id="SHI10531.1"/>
    </source>
</evidence>
<keyword evidence="2" id="KW-0479">Metal-binding</keyword>
<dbReference type="Proteomes" id="UP000183995">
    <property type="component" value="Unassembled WGS sequence"/>
</dbReference>
<dbReference type="Pfam" id="PF06902">
    <property type="entry name" value="Fer4_19"/>
    <property type="match status" value="1"/>
</dbReference>
<dbReference type="InterPro" id="IPR010693">
    <property type="entry name" value="Divergent_4Fe-4S_mono-cluster"/>
</dbReference>
<feature type="domain" description="Iron-binding zinc finger CDGSH type" evidence="5">
    <location>
        <begin position="32"/>
        <end position="71"/>
    </location>
</feature>
<name>A0A1M5YEQ1_9FIRM</name>
<sequence length="223" mass="24337">MKVKIKIVPKGPYLVTGGVPLSEKIIEPDGKKYVYKEGRDLSQGETYALCRCGRSKNPPFCDGAHTAAGFTGEETADNAPFTDRAELLRGPDLDMYDDGRCAFARFCHRDRGDAWELVEKSGNPANRREAVIAASECPAGRLRAVSKSGKAYEPAYDPAIDVLQDPDRDVSGGLFVKGGIPIESAKGFAYEAQNRVVLCRCGASRNKPFCDASHVDIGYRDRK</sequence>
<keyword evidence="1" id="KW-0001">2Fe-2S</keyword>
<evidence type="ECO:0000256" key="4">
    <source>
        <dbReference type="ARBA" id="ARBA00023014"/>
    </source>
</evidence>
<accession>A0A1M5YEQ1</accession>
<dbReference type="RefSeq" id="WP_073079405.1">
    <property type="nucleotide sequence ID" value="NZ_FQXV01000008.1"/>
</dbReference>
<dbReference type="InterPro" id="IPR018967">
    <property type="entry name" value="FeS-contain_CDGSH-typ"/>
</dbReference>
<dbReference type="PIRSF" id="PIRSF009180">
    <property type="entry name" value="UCP009180"/>
    <property type="match status" value="1"/>
</dbReference>
<dbReference type="PANTHER" id="PTHR46491">
    <property type="entry name" value="CDGSH IRON SULFUR DOMAIN PROTEIN HOMOLOG"/>
    <property type="match status" value="1"/>
</dbReference>
<dbReference type="GO" id="GO:0005737">
    <property type="term" value="C:cytoplasm"/>
    <property type="evidence" value="ECO:0007669"/>
    <property type="project" value="UniProtKB-ARBA"/>
</dbReference>
<dbReference type="InterPro" id="IPR016548">
    <property type="entry name" value="UCP009180"/>
</dbReference>
<evidence type="ECO:0000256" key="3">
    <source>
        <dbReference type="ARBA" id="ARBA00023004"/>
    </source>
</evidence>
<dbReference type="InterPro" id="IPR052950">
    <property type="entry name" value="CISD"/>
</dbReference>
<evidence type="ECO:0000256" key="2">
    <source>
        <dbReference type="ARBA" id="ARBA00022723"/>
    </source>
</evidence>
<dbReference type="InterPro" id="IPR042216">
    <property type="entry name" value="MitoNEET_CISD"/>
</dbReference>
<proteinExistence type="predicted"/>
<keyword evidence="7" id="KW-1185">Reference proteome</keyword>
<dbReference type="OrthoDB" id="9793389at2"/>
<dbReference type="SMART" id="SM00704">
    <property type="entry name" value="ZnF_CDGSH"/>
    <property type="match status" value="2"/>
</dbReference>
<dbReference type="Gene3D" id="3.40.5.90">
    <property type="entry name" value="CDGSH iron-sulfur domain, mitoNEET-type"/>
    <property type="match status" value="2"/>
</dbReference>
<evidence type="ECO:0000313" key="7">
    <source>
        <dbReference type="Proteomes" id="UP000183995"/>
    </source>
</evidence>
<evidence type="ECO:0000259" key="5">
    <source>
        <dbReference type="SMART" id="SM00704"/>
    </source>
</evidence>
<gene>
    <name evidence="6" type="ORF">SAMN02745823_02456</name>
</gene>
<dbReference type="GO" id="GO:0051537">
    <property type="term" value="F:2 iron, 2 sulfur cluster binding"/>
    <property type="evidence" value="ECO:0007669"/>
    <property type="project" value="UniProtKB-KW"/>
</dbReference>
<dbReference type="AlphaFoldDB" id="A0A1M5YEQ1"/>
<dbReference type="Pfam" id="PF09360">
    <property type="entry name" value="zf-CDGSH"/>
    <property type="match status" value="2"/>
</dbReference>
<keyword evidence="3" id="KW-0408">Iron</keyword>
<dbReference type="PANTHER" id="PTHR46491:SF3">
    <property type="entry name" value="CDGSH IRON-SULFUR DOMAIN-CONTAINING PROTEIN 3, MITOCHONDRIAL"/>
    <property type="match status" value="1"/>
</dbReference>
<feature type="domain" description="Iron-binding zinc finger CDGSH type" evidence="5">
    <location>
        <begin position="183"/>
        <end position="220"/>
    </location>
</feature>
<evidence type="ECO:0000256" key="1">
    <source>
        <dbReference type="ARBA" id="ARBA00022714"/>
    </source>
</evidence>
<dbReference type="GO" id="GO:0046872">
    <property type="term" value="F:metal ion binding"/>
    <property type="evidence" value="ECO:0007669"/>
    <property type="project" value="UniProtKB-KW"/>
</dbReference>
<reference evidence="6 7" key="1">
    <citation type="submission" date="2016-11" db="EMBL/GenBank/DDBJ databases">
        <authorList>
            <person name="Jaros S."/>
            <person name="Januszkiewicz K."/>
            <person name="Wedrychowicz H."/>
        </authorList>
    </citation>
    <scope>NUCLEOTIDE SEQUENCE [LARGE SCALE GENOMIC DNA]</scope>
    <source>
        <strain evidence="6 7">DSM 10068</strain>
    </source>
</reference>